<comment type="similarity">
    <text evidence="2 15">Belongs to the phenylalanyl-tRNA synthetase beta subunit family. Type 1 subfamily.</text>
</comment>
<evidence type="ECO:0000259" key="18">
    <source>
        <dbReference type="PROSITE" id="PS51447"/>
    </source>
</evidence>
<evidence type="ECO:0000256" key="9">
    <source>
        <dbReference type="ARBA" id="ARBA00022840"/>
    </source>
</evidence>
<dbReference type="InterPro" id="IPR033714">
    <property type="entry name" value="tRNA_bind_bactPheRS"/>
</dbReference>
<dbReference type="PATRIC" id="fig|1423738.3.peg.969"/>
<feature type="domain" description="FDX-ACB" evidence="18">
    <location>
        <begin position="711"/>
        <end position="804"/>
    </location>
</feature>
<evidence type="ECO:0000256" key="5">
    <source>
        <dbReference type="ARBA" id="ARBA00022555"/>
    </source>
</evidence>
<organism evidence="20 21">
    <name type="scientific">Lapidilactobacillus dextrinicus DSM 20335</name>
    <dbReference type="NCBI Taxonomy" id="1423738"/>
    <lineage>
        <taxon>Bacteria</taxon>
        <taxon>Bacillati</taxon>
        <taxon>Bacillota</taxon>
        <taxon>Bacilli</taxon>
        <taxon>Lactobacillales</taxon>
        <taxon>Lactobacillaceae</taxon>
        <taxon>Lapidilactobacillus</taxon>
    </lineage>
</organism>
<keyword evidence="8 15" id="KW-0547">Nucleotide-binding</keyword>
<dbReference type="PROSITE" id="PS50886">
    <property type="entry name" value="TRBD"/>
    <property type="match status" value="1"/>
</dbReference>
<dbReference type="GO" id="GO:0016740">
    <property type="term" value="F:transferase activity"/>
    <property type="evidence" value="ECO:0007669"/>
    <property type="project" value="UniProtKB-ARBA"/>
</dbReference>
<comment type="cofactor">
    <cofactor evidence="15">
        <name>Mg(2+)</name>
        <dbReference type="ChEBI" id="CHEBI:18420"/>
    </cofactor>
    <text evidence="15">Binds 2 magnesium ions per tetramer.</text>
</comment>
<keyword evidence="13 15" id="KW-0030">Aminoacyl-tRNA synthetase</keyword>
<name>A0A0R2BJH9_9LACO</name>
<dbReference type="SUPFAM" id="SSF56037">
    <property type="entry name" value="PheT/TilS domain"/>
    <property type="match status" value="1"/>
</dbReference>
<keyword evidence="21" id="KW-1185">Reference proteome</keyword>
<dbReference type="FunFam" id="2.40.50.140:FF:000045">
    <property type="entry name" value="Phenylalanine--tRNA ligase beta subunit"/>
    <property type="match status" value="1"/>
</dbReference>
<dbReference type="Pfam" id="PF01588">
    <property type="entry name" value="tRNA_bind"/>
    <property type="match status" value="1"/>
</dbReference>
<dbReference type="FunFam" id="3.30.56.10:FF:000002">
    <property type="entry name" value="Phenylalanine--tRNA ligase beta subunit"/>
    <property type="match status" value="1"/>
</dbReference>
<evidence type="ECO:0000256" key="8">
    <source>
        <dbReference type="ARBA" id="ARBA00022741"/>
    </source>
</evidence>
<feature type="domain" description="B5" evidence="19">
    <location>
        <begin position="409"/>
        <end position="484"/>
    </location>
</feature>
<dbReference type="Pfam" id="PF03483">
    <property type="entry name" value="B3_4"/>
    <property type="match status" value="1"/>
</dbReference>
<evidence type="ECO:0000256" key="2">
    <source>
        <dbReference type="ARBA" id="ARBA00008653"/>
    </source>
</evidence>
<dbReference type="Gene3D" id="3.30.930.10">
    <property type="entry name" value="Bira Bifunctional Protein, Domain 2"/>
    <property type="match status" value="1"/>
</dbReference>
<dbReference type="InterPro" id="IPR036690">
    <property type="entry name" value="Fdx_antiC-bd_sf"/>
</dbReference>
<dbReference type="FunFam" id="3.50.40.10:FF:000001">
    <property type="entry name" value="Phenylalanine--tRNA ligase beta subunit"/>
    <property type="match status" value="1"/>
</dbReference>
<evidence type="ECO:0000256" key="11">
    <source>
        <dbReference type="ARBA" id="ARBA00022884"/>
    </source>
</evidence>
<comment type="catalytic activity">
    <reaction evidence="14 15">
        <text>tRNA(Phe) + L-phenylalanine + ATP = L-phenylalanyl-tRNA(Phe) + AMP + diphosphate + H(+)</text>
        <dbReference type="Rhea" id="RHEA:19413"/>
        <dbReference type="Rhea" id="RHEA-COMP:9668"/>
        <dbReference type="Rhea" id="RHEA-COMP:9699"/>
        <dbReference type="ChEBI" id="CHEBI:15378"/>
        <dbReference type="ChEBI" id="CHEBI:30616"/>
        <dbReference type="ChEBI" id="CHEBI:33019"/>
        <dbReference type="ChEBI" id="CHEBI:58095"/>
        <dbReference type="ChEBI" id="CHEBI:78442"/>
        <dbReference type="ChEBI" id="CHEBI:78531"/>
        <dbReference type="ChEBI" id="CHEBI:456215"/>
        <dbReference type="EC" id="6.1.1.20"/>
    </reaction>
</comment>
<dbReference type="InterPro" id="IPR002547">
    <property type="entry name" value="tRNA-bd_dom"/>
</dbReference>
<keyword evidence="6 15" id="KW-0436">Ligase</keyword>
<dbReference type="InterPro" id="IPR009061">
    <property type="entry name" value="DNA-bd_dom_put_sf"/>
</dbReference>
<dbReference type="GO" id="GO:0000049">
    <property type="term" value="F:tRNA binding"/>
    <property type="evidence" value="ECO:0007669"/>
    <property type="project" value="UniProtKB-UniRule"/>
</dbReference>
<comment type="caution">
    <text evidence="20">The sequence shown here is derived from an EMBL/GenBank/DDBJ whole genome shotgun (WGS) entry which is preliminary data.</text>
</comment>
<reference evidence="20 21" key="1">
    <citation type="journal article" date="2015" name="Genome Announc.">
        <title>Expanding the biotechnology potential of lactobacilli through comparative genomics of 213 strains and associated genera.</title>
        <authorList>
            <person name="Sun Z."/>
            <person name="Harris H.M."/>
            <person name="McCann A."/>
            <person name="Guo C."/>
            <person name="Argimon S."/>
            <person name="Zhang W."/>
            <person name="Yang X."/>
            <person name="Jeffery I.B."/>
            <person name="Cooney J.C."/>
            <person name="Kagawa T.F."/>
            <person name="Liu W."/>
            <person name="Song Y."/>
            <person name="Salvetti E."/>
            <person name="Wrobel A."/>
            <person name="Rasinkangas P."/>
            <person name="Parkhill J."/>
            <person name="Rea M.C."/>
            <person name="O'Sullivan O."/>
            <person name="Ritari J."/>
            <person name="Douillard F.P."/>
            <person name="Paul Ross R."/>
            <person name="Yang R."/>
            <person name="Briner A.E."/>
            <person name="Felis G.E."/>
            <person name="de Vos W.M."/>
            <person name="Barrangou R."/>
            <person name="Klaenhammer T.R."/>
            <person name="Caufield P.W."/>
            <person name="Cui Y."/>
            <person name="Zhang H."/>
            <person name="O'Toole P.W."/>
        </authorList>
    </citation>
    <scope>NUCLEOTIDE SEQUENCE [LARGE SCALE GENOMIC DNA]</scope>
    <source>
        <strain evidence="20 21">DSM 20335</strain>
    </source>
</reference>
<evidence type="ECO:0000256" key="7">
    <source>
        <dbReference type="ARBA" id="ARBA00022723"/>
    </source>
</evidence>
<dbReference type="GO" id="GO:0009328">
    <property type="term" value="C:phenylalanine-tRNA ligase complex"/>
    <property type="evidence" value="ECO:0007669"/>
    <property type="project" value="TreeGrafter"/>
</dbReference>
<dbReference type="PROSITE" id="PS51447">
    <property type="entry name" value="FDX_ACB"/>
    <property type="match status" value="1"/>
</dbReference>
<feature type="binding site" evidence="15">
    <location>
        <position position="472"/>
    </location>
    <ligand>
        <name>Mg(2+)</name>
        <dbReference type="ChEBI" id="CHEBI:18420"/>
        <note>shared with alpha subunit</note>
    </ligand>
</feature>
<dbReference type="NCBIfam" id="NF045760">
    <property type="entry name" value="YtpR"/>
    <property type="match status" value="1"/>
</dbReference>
<keyword evidence="9 15" id="KW-0067">ATP-binding</keyword>
<dbReference type="Gene3D" id="3.30.70.380">
    <property type="entry name" value="Ferrodoxin-fold anticodon-binding domain"/>
    <property type="match status" value="1"/>
</dbReference>
<dbReference type="PROSITE" id="PS51483">
    <property type="entry name" value="B5"/>
    <property type="match status" value="1"/>
</dbReference>
<comment type="subunit">
    <text evidence="3 15">Tetramer of two alpha and two beta subunits.</text>
</comment>
<dbReference type="EC" id="6.1.1.20" evidence="15"/>
<evidence type="ECO:0000259" key="19">
    <source>
        <dbReference type="PROSITE" id="PS51483"/>
    </source>
</evidence>
<dbReference type="Pfam" id="PF03484">
    <property type="entry name" value="B5"/>
    <property type="match status" value="1"/>
</dbReference>
<dbReference type="SMART" id="SM00874">
    <property type="entry name" value="B5"/>
    <property type="match status" value="1"/>
</dbReference>
<dbReference type="GO" id="GO:0006432">
    <property type="term" value="P:phenylalanyl-tRNA aminoacylation"/>
    <property type="evidence" value="ECO:0007669"/>
    <property type="project" value="UniProtKB-UniRule"/>
</dbReference>
<evidence type="ECO:0000256" key="16">
    <source>
        <dbReference type="PROSITE-ProRule" id="PRU00209"/>
    </source>
</evidence>
<dbReference type="CDD" id="cd02796">
    <property type="entry name" value="tRNA_bind_bactPheRS"/>
    <property type="match status" value="1"/>
</dbReference>
<dbReference type="InterPro" id="IPR004532">
    <property type="entry name" value="Phe-tRNA-ligase_IIc_bsu_bact"/>
</dbReference>
<dbReference type="FunFam" id="3.30.930.10:FF:000022">
    <property type="entry name" value="Phenylalanine--tRNA ligase beta subunit"/>
    <property type="match status" value="1"/>
</dbReference>
<dbReference type="FunFam" id="3.30.70.380:FF:000001">
    <property type="entry name" value="Phenylalanine--tRNA ligase beta subunit"/>
    <property type="match status" value="1"/>
</dbReference>
<accession>A0A0R2BJH9</accession>
<dbReference type="Gene3D" id="2.40.50.140">
    <property type="entry name" value="Nucleic acid-binding proteins"/>
    <property type="match status" value="1"/>
</dbReference>
<dbReference type="CDD" id="cd00769">
    <property type="entry name" value="PheRS_beta_core"/>
    <property type="match status" value="1"/>
</dbReference>
<dbReference type="AlphaFoldDB" id="A0A0R2BJH9"/>
<keyword evidence="10 15" id="KW-0460">Magnesium</keyword>
<keyword evidence="7 15" id="KW-0479">Metal-binding</keyword>
<dbReference type="GO" id="GO:0005524">
    <property type="term" value="F:ATP binding"/>
    <property type="evidence" value="ECO:0007669"/>
    <property type="project" value="UniProtKB-UniRule"/>
</dbReference>
<dbReference type="InterPro" id="IPR005146">
    <property type="entry name" value="B3/B4_tRNA-bd"/>
</dbReference>
<dbReference type="InterPro" id="IPR005121">
    <property type="entry name" value="Fdx_antiC-bd"/>
</dbReference>
<dbReference type="Gene3D" id="3.50.40.10">
    <property type="entry name" value="Phenylalanyl-trna Synthetase, Chain B, domain 3"/>
    <property type="match status" value="1"/>
</dbReference>
<feature type="binding site" evidence="15">
    <location>
        <position position="468"/>
    </location>
    <ligand>
        <name>Mg(2+)</name>
        <dbReference type="ChEBI" id="CHEBI:18420"/>
        <note>shared with alpha subunit</note>
    </ligand>
</feature>
<evidence type="ECO:0000256" key="12">
    <source>
        <dbReference type="ARBA" id="ARBA00022917"/>
    </source>
</evidence>
<evidence type="ECO:0000313" key="21">
    <source>
        <dbReference type="Proteomes" id="UP000051813"/>
    </source>
</evidence>
<dbReference type="GO" id="GO:0004826">
    <property type="term" value="F:phenylalanine-tRNA ligase activity"/>
    <property type="evidence" value="ECO:0007669"/>
    <property type="project" value="UniProtKB-UniRule"/>
</dbReference>
<dbReference type="SUPFAM" id="SSF54991">
    <property type="entry name" value="Anticodon-binding domain of PheRS"/>
    <property type="match status" value="1"/>
</dbReference>
<comment type="subcellular location">
    <subcellularLocation>
        <location evidence="1 15">Cytoplasm</location>
    </subcellularLocation>
</comment>
<dbReference type="HAMAP" id="MF_00283">
    <property type="entry name" value="Phe_tRNA_synth_beta1"/>
    <property type="match status" value="1"/>
</dbReference>
<dbReference type="EMBL" id="AYYK01000002">
    <property type="protein sequence ID" value="KRM79656.1"/>
    <property type="molecule type" value="Genomic_DNA"/>
</dbReference>
<dbReference type="SMART" id="SM00873">
    <property type="entry name" value="B3_4"/>
    <property type="match status" value="1"/>
</dbReference>
<dbReference type="InterPro" id="IPR005147">
    <property type="entry name" value="tRNA_synthase_B5-dom"/>
</dbReference>
<keyword evidence="11 16" id="KW-0694">RNA-binding</keyword>
<evidence type="ECO:0000256" key="14">
    <source>
        <dbReference type="ARBA" id="ARBA00049255"/>
    </source>
</evidence>
<keyword evidence="4 15" id="KW-0963">Cytoplasm</keyword>
<dbReference type="STRING" id="1423738.FC84_GL000960"/>
<dbReference type="SUPFAM" id="SSF46955">
    <property type="entry name" value="Putative DNA-binding domain"/>
    <property type="match status" value="1"/>
</dbReference>
<dbReference type="Proteomes" id="UP000051813">
    <property type="component" value="Unassembled WGS sequence"/>
</dbReference>
<dbReference type="GO" id="GO:0140096">
    <property type="term" value="F:catalytic activity, acting on a protein"/>
    <property type="evidence" value="ECO:0007669"/>
    <property type="project" value="UniProtKB-ARBA"/>
</dbReference>
<dbReference type="InterPro" id="IPR045060">
    <property type="entry name" value="Phe-tRNA-ligase_IIc_bsu"/>
</dbReference>
<dbReference type="NCBIfam" id="TIGR00472">
    <property type="entry name" value="pheT_bact"/>
    <property type="match status" value="1"/>
</dbReference>
<dbReference type="Gene3D" id="3.30.56.10">
    <property type="match status" value="2"/>
</dbReference>
<sequence length="804" mass="89104">MKISYQWLNQFVDTKQIDPQELADQVSLTGIEVASVIAPDAGLKKIVVGHVLSTKPHPDSDHLTLCQVDIGTEEPVQIVCGAPNVAADQYVIVALPGSRIADNVKIKRGKMRGEASEGMICALQEIGFSDSVVPKEFQDGIYVFPEPKPVGELVFKYLGMDDRLIDFDITPNRADTLGMHGAAWEVGAMLHQHPQFPTVEVNESNTKTSDLLKVTVENQDKVPQYLLKVVQDVQIQPSPLWLQIRLWNNGVRPINNVVDITNYVMLEYGQPLHAFDYDKLTSHEILVRQARDQEKLTTLDGEERELVAEDIVITDGQKPVALAGTMGGLDSEITTQTKNIVIESAVFDRTSVRKTAQRHNLHTEATTRFEKGIDESATEEALQRAAQLMTDLANGQSSQGVLVGHQVVPAAKEILVDPKHVNHVLGTAISAEQMAAIMTDLGFTHQGQADKLLVTVPIRRWDIAIEADLVEEIARLYGYDKLPSTLPVGTQTIGHFNKKQTLIRKVKKLLLANGLDEVVSYALVNESEAGRFTYQPSTDIKLAWPMTQDHAYLRQNLVSGLLNDLKYNLARKQTNVQIFEQGNVFQQINDGEEPKETPTLAALWTGTVNEDSWLGKAQAVDFYYAKGVLTDLFRNLGIAELVTYQADDAIAELHPGRTAKIMLGEQVLGFVGELHPTFQHELDLPETYVMQLDLDVILNQELPMLVSQAAPKYPAIERDLALIVDQKVTNAAVVEAIKLAAGKYLTNVQIFDVFTGENIGVHKQSLAYRLHFQNPDATLTDDQVTIAMTKVATKLQDDFAAQIR</sequence>
<feature type="domain" description="TRNA-binding" evidence="17">
    <location>
        <begin position="40"/>
        <end position="155"/>
    </location>
</feature>
<dbReference type="InterPro" id="IPR012340">
    <property type="entry name" value="NA-bd_OB-fold"/>
</dbReference>
<dbReference type="SMART" id="SM00896">
    <property type="entry name" value="FDX-ACB"/>
    <property type="match status" value="1"/>
</dbReference>
<keyword evidence="5 16" id="KW-0820">tRNA-binding</keyword>
<evidence type="ECO:0000256" key="15">
    <source>
        <dbReference type="HAMAP-Rule" id="MF_00283"/>
    </source>
</evidence>
<dbReference type="OrthoDB" id="9805455at2"/>
<protein>
    <recommendedName>
        <fullName evidence="15">Phenylalanine--tRNA ligase beta subunit</fullName>
        <ecNumber evidence="15">6.1.1.20</ecNumber>
    </recommendedName>
    <alternativeName>
        <fullName evidence="15">Phenylalanyl-tRNA synthetase beta subunit</fullName>
        <shortName evidence="15">PheRS</shortName>
    </alternativeName>
</protein>
<evidence type="ECO:0000256" key="3">
    <source>
        <dbReference type="ARBA" id="ARBA00011209"/>
    </source>
</evidence>
<dbReference type="InterPro" id="IPR041616">
    <property type="entry name" value="PheRS_beta_core"/>
</dbReference>
<dbReference type="PANTHER" id="PTHR10947:SF0">
    <property type="entry name" value="PHENYLALANINE--TRNA LIGASE BETA SUBUNIT"/>
    <property type="match status" value="1"/>
</dbReference>
<dbReference type="SUPFAM" id="SSF50249">
    <property type="entry name" value="Nucleic acid-binding proteins"/>
    <property type="match status" value="1"/>
</dbReference>
<dbReference type="Pfam" id="PF03147">
    <property type="entry name" value="FDX-ACB"/>
    <property type="match status" value="1"/>
</dbReference>
<evidence type="ECO:0000259" key="17">
    <source>
        <dbReference type="PROSITE" id="PS50886"/>
    </source>
</evidence>
<feature type="binding site" evidence="15">
    <location>
        <position position="462"/>
    </location>
    <ligand>
        <name>Mg(2+)</name>
        <dbReference type="ChEBI" id="CHEBI:18420"/>
        <note>shared with alpha subunit</note>
    </ligand>
</feature>
<keyword evidence="12 15" id="KW-0648">Protein biosynthesis</keyword>
<evidence type="ECO:0000313" key="20">
    <source>
        <dbReference type="EMBL" id="KRM79656.1"/>
    </source>
</evidence>
<dbReference type="SUPFAM" id="SSF55681">
    <property type="entry name" value="Class II aaRS and biotin synthetases"/>
    <property type="match status" value="1"/>
</dbReference>
<evidence type="ECO:0000256" key="10">
    <source>
        <dbReference type="ARBA" id="ARBA00022842"/>
    </source>
</evidence>
<dbReference type="GO" id="GO:0000287">
    <property type="term" value="F:magnesium ion binding"/>
    <property type="evidence" value="ECO:0007669"/>
    <property type="project" value="UniProtKB-UniRule"/>
</dbReference>
<dbReference type="PANTHER" id="PTHR10947">
    <property type="entry name" value="PHENYLALANYL-TRNA SYNTHETASE BETA CHAIN AND LEUCINE-RICH REPEAT-CONTAINING PROTEIN 47"/>
    <property type="match status" value="1"/>
</dbReference>
<evidence type="ECO:0000256" key="4">
    <source>
        <dbReference type="ARBA" id="ARBA00022490"/>
    </source>
</evidence>
<dbReference type="RefSeq" id="WP_057754321.1">
    <property type="nucleotide sequence ID" value="NZ_AYYK01000002.1"/>
</dbReference>
<evidence type="ECO:0000256" key="6">
    <source>
        <dbReference type="ARBA" id="ARBA00022598"/>
    </source>
</evidence>
<evidence type="ECO:0000256" key="1">
    <source>
        <dbReference type="ARBA" id="ARBA00004496"/>
    </source>
</evidence>
<dbReference type="InterPro" id="IPR020825">
    <property type="entry name" value="Phe-tRNA_synthase-like_B3/B4"/>
</dbReference>
<proteinExistence type="inferred from homology"/>
<dbReference type="InterPro" id="IPR045864">
    <property type="entry name" value="aa-tRNA-synth_II/BPL/LPL"/>
</dbReference>
<gene>
    <name evidence="15" type="primary">pheT</name>
    <name evidence="20" type="ORF">FC84_GL000960</name>
</gene>
<feature type="binding site" evidence="15">
    <location>
        <position position="471"/>
    </location>
    <ligand>
        <name>Mg(2+)</name>
        <dbReference type="ChEBI" id="CHEBI:18420"/>
        <note>shared with alpha subunit</note>
    </ligand>
</feature>
<evidence type="ECO:0000256" key="13">
    <source>
        <dbReference type="ARBA" id="ARBA00023146"/>
    </source>
</evidence>
<dbReference type="Pfam" id="PF17759">
    <property type="entry name" value="tRNA_synthFbeta"/>
    <property type="match status" value="1"/>
</dbReference>